<evidence type="ECO:0000313" key="7">
    <source>
        <dbReference type="EMBL" id="GAA3930294.1"/>
    </source>
</evidence>
<dbReference type="PANTHER" id="PTHR30221">
    <property type="entry name" value="SMALL-CONDUCTANCE MECHANOSENSITIVE CHANNEL"/>
    <property type="match status" value="1"/>
</dbReference>
<comment type="subunit">
    <text evidence="5">Homoheptamer.</text>
</comment>
<evidence type="ECO:0000256" key="5">
    <source>
        <dbReference type="RuleBase" id="RU369025"/>
    </source>
</evidence>
<dbReference type="PANTHER" id="PTHR30221:SF8">
    <property type="entry name" value="SMALL-CONDUCTANCE MECHANOSENSITIVE CHANNEL"/>
    <property type="match status" value="1"/>
</dbReference>
<evidence type="ECO:0000313" key="8">
    <source>
        <dbReference type="Proteomes" id="UP001501565"/>
    </source>
</evidence>
<feature type="transmembrane region" description="Helical" evidence="5">
    <location>
        <begin position="12"/>
        <end position="33"/>
    </location>
</feature>
<evidence type="ECO:0000256" key="3">
    <source>
        <dbReference type="ARBA" id="ARBA00022989"/>
    </source>
</evidence>
<keyword evidence="5" id="KW-0997">Cell inner membrane</keyword>
<evidence type="ECO:0000256" key="4">
    <source>
        <dbReference type="ARBA" id="ARBA00023136"/>
    </source>
</evidence>
<keyword evidence="2 5" id="KW-0812">Transmembrane</keyword>
<keyword evidence="5" id="KW-0407">Ion channel</keyword>
<dbReference type="InterPro" id="IPR023408">
    <property type="entry name" value="MscS_beta-dom_sf"/>
</dbReference>
<keyword evidence="5" id="KW-0406">Ion transport</keyword>
<comment type="caution">
    <text evidence="5">Lacks conserved residue(s) required for the propagation of feature annotation.</text>
</comment>
<gene>
    <name evidence="7" type="ORF">GCM10022277_28740</name>
</gene>
<organism evidence="7 8">
    <name type="scientific">Litoribacillus peritrichatus</name>
    <dbReference type="NCBI Taxonomy" id="718191"/>
    <lineage>
        <taxon>Bacteria</taxon>
        <taxon>Pseudomonadati</taxon>
        <taxon>Pseudomonadota</taxon>
        <taxon>Gammaproteobacteria</taxon>
        <taxon>Oceanospirillales</taxon>
        <taxon>Oceanospirillaceae</taxon>
        <taxon>Litoribacillus</taxon>
    </lineage>
</organism>
<keyword evidence="4 5" id="KW-0472">Membrane</keyword>
<dbReference type="Pfam" id="PF00924">
    <property type="entry name" value="MS_channel_2nd"/>
    <property type="match status" value="1"/>
</dbReference>
<keyword evidence="5" id="KW-1003">Cell membrane</keyword>
<comment type="similarity">
    <text evidence="5">Belongs to the MscS (TC 1.A.23) family.</text>
</comment>
<feature type="transmembrane region" description="Helical" evidence="5">
    <location>
        <begin position="88"/>
        <end position="113"/>
    </location>
</feature>
<protein>
    <recommendedName>
        <fullName evidence="5">Small-conductance mechanosensitive channel</fullName>
    </recommendedName>
</protein>
<evidence type="ECO:0000256" key="1">
    <source>
        <dbReference type="ARBA" id="ARBA00004370"/>
    </source>
</evidence>
<dbReference type="Gene3D" id="2.30.30.60">
    <property type="match status" value="1"/>
</dbReference>
<comment type="subcellular location">
    <subcellularLocation>
        <location evidence="5">Cell inner membrane</location>
        <topology evidence="5">Multi-pass membrane protein</topology>
    </subcellularLocation>
    <subcellularLocation>
        <location evidence="1">Membrane</location>
    </subcellularLocation>
</comment>
<feature type="domain" description="Mechanosensitive ion channel MscS" evidence="6">
    <location>
        <begin position="102"/>
        <end position="164"/>
    </location>
</feature>
<dbReference type="EMBL" id="BAABBN010000007">
    <property type="protein sequence ID" value="GAA3930294.1"/>
    <property type="molecule type" value="Genomic_DNA"/>
</dbReference>
<dbReference type="SUPFAM" id="SSF50182">
    <property type="entry name" value="Sm-like ribonucleoproteins"/>
    <property type="match status" value="1"/>
</dbReference>
<accession>A0ABP7MUW8</accession>
<comment type="caution">
    <text evidence="7">The sequence shown here is derived from an EMBL/GenBank/DDBJ whole genome shotgun (WGS) entry which is preliminary data.</text>
</comment>
<name>A0ABP7MUW8_9GAMM</name>
<dbReference type="Proteomes" id="UP001501565">
    <property type="component" value="Unassembled WGS sequence"/>
</dbReference>
<dbReference type="InterPro" id="IPR006685">
    <property type="entry name" value="MscS_channel_2nd"/>
</dbReference>
<proteinExistence type="inferred from homology"/>
<dbReference type="InterPro" id="IPR045275">
    <property type="entry name" value="MscS_archaea/bacteria_type"/>
</dbReference>
<keyword evidence="5" id="KW-0813">Transport</keyword>
<reference evidence="8" key="1">
    <citation type="journal article" date="2019" name="Int. J. Syst. Evol. Microbiol.">
        <title>The Global Catalogue of Microorganisms (GCM) 10K type strain sequencing project: providing services to taxonomists for standard genome sequencing and annotation.</title>
        <authorList>
            <consortium name="The Broad Institute Genomics Platform"/>
            <consortium name="The Broad Institute Genome Sequencing Center for Infectious Disease"/>
            <person name="Wu L."/>
            <person name="Ma J."/>
        </authorList>
    </citation>
    <scope>NUCLEOTIDE SEQUENCE [LARGE SCALE GENOMIC DNA]</scope>
    <source>
        <strain evidence="8">JCM 17551</strain>
    </source>
</reference>
<dbReference type="InterPro" id="IPR010920">
    <property type="entry name" value="LSM_dom_sf"/>
</dbReference>
<evidence type="ECO:0000256" key="2">
    <source>
        <dbReference type="ARBA" id="ARBA00022692"/>
    </source>
</evidence>
<dbReference type="RefSeq" id="WP_344799248.1">
    <property type="nucleotide sequence ID" value="NZ_BAABBN010000007.1"/>
</dbReference>
<keyword evidence="8" id="KW-1185">Reference proteome</keyword>
<keyword evidence="3 5" id="KW-1133">Transmembrane helix</keyword>
<feature type="transmembrane region" description="Helical" evidence="5">
    <location>
        <begin position="54"/>
        <end position="76"/>
    </location>
</feature>
<evidence type="ECO:0000259" key="6">
    <source>
        <dbReference type="Pfam" id="PF00924"/>
    </source>
</evidence>
<comment type="function">
    <text evidence="5">Mechanosensitive channel that participates in the regulation of osmotic pressure changes within the cell, opening in response to stretch forces in the membrane lipid bilayer, without the need for other proteins. Contributes to normal resistance to hypoosmotic shock. Forms an ion channel of 1.0 nanosiemens conductance with a slight preference for anions.</text>
</comment>
<sequence length="198" mass="21985">MESIVFDWLSTYQLNVALTLVIFSFYGVFRFFAGPRIREQAEVGRLKDQSVAKALSALNIILMIGAVASALIVWGFDFKGLLTLSASILAVTGVALFASWSILSNVTSFFLLLAHNSYKRGNFVRIMDGDNFIEGYISEINLFNTKMISESREVIIYPNNLILSRPTLVNPRERLTPIGKIAPAKTDAKPEEKAEKSA</sequence>